<protein>
    <recommendedName>
        <fullName evidence="3">Protein kinase domain-containing protein</fullName>
    </recommendedName>
</protein>
<name>A0A835WS62_9CHLO</name>
<keyword evidence="1" id="KW-0067">ATP-binding</keyword>
<keyword evidence="1" id="KW-0547">Nucleotide-binding</keyword>
<evidence type="ECO:0000256" key="1">
    <source>
        <dbReference type="PROSITE-ProRule" id="PRU10141"/>
    </source>
</evidence>
<feature type="region of interest" description="Disordered" evidence="2">
    <location>
        <begin position="457"/>
        <end position="477"/>
    </location>
</feature>
<dbReference type="PANTHER" id="PTHR44329">
    <property type="entry name" value="SERINE/THREONINE-PROTEIN KINASE TNNI3K-RELATED"/>
    <property type="match status" value="1"/>
</dbReference>
<dbReference type="Proteomes" id="UP000613740">
    <property type="component" value="Unassembled WGS sequence"/>
</dbReference>
<feature type="compositionally biased region" description="Gly residues" evidence="2">
    <location>
        <begin position="631"/>
        <end position="640"/>
    </location>
</feature>
<dbReference type="PANTHER" id="PTHR44329:SF214">
    <property type="entry name" value="PROTEIN KINASE DOMAIN-CONTAINING PROTEIN"/>
    <property type="match status" value="1"/>
</dbReference>
<accession>A0A835WS62</accession>
<evidence type="ECO:0000313" key="4">
    <source>
        <dbReference type="EMBL" id="KAG2452695.1"/>
    </source>
</evidence>
<feature type="compositionally biased region" description="Polar residues" evidence="2">
    <location>
        <begin position="551"/>
        <end position="560"/>
    </location>
</feature>
<dbReference type="Gene3D" id="3.30.200.20">
    <property type="entry name" value="Phosphorylase Kinase, domain 1"/>
    <property type="match status" value="1"/>
</dbReference>
<dbReference type="InterPro" id="IPR001245">
    <property type="entry name" value="Ser-Thr/Tyr_kinase_cat_dom"/>
</dbReference>
<evidence type="ECO:0000256" key="2">
    <source>
        <dbReference type="SAM" id="MobiDB-lite"/>
    </source>
</evidence>
<evidence type="ECO:0000313" key="5">
    <source>
        <dbReference type="Proteomes" id="UP000613740"/>
    </source>
</evidence>
<feature type="binding site" evidence="1">
    <location>
        <position position="781"/>
    </location>
    <ligand>
        <name>ATP</name>
        <dbReference type="ChEBI" id="CHEBI:30616"/>
    </ligand>
</feature>
<feature type="compositionally biased region" description="Low complexity" evidence="2">
    <location>
        <begin position="459"/>
        <end position="469"/>
    </location>
</feature>
<dbReference type="GO" id="GO:0004674">
    <property type="term" value="F:protein serine/threonine kinase activity"/>
    <property type="evidence" value="ECO:0007669"/>
    <property type="project" value="TreeGrafter"/>
</dbReference>
<sequence>MLVAKGKVQLGATARWYMTRLFIVSTSSDFVNQGMGMFVPSAPEADAQVVLRGGSAGLVLEDNVWAASTTWFGNLVSRAPGYPGNNDVTFLGPKATHCSADPAAPPQQRCWQVAGTCITLVLEARVLTDPSVPLSSSLPKHYTLHMLDTAIFIGSASASTTPAGDPAGALAAENGSAPAARKVVSATVATGREFALALANASVTEVVVSAAAVVVNVTDSDFEELPLPVWVRRNVTVRSDTGRREDWPLLALNAVGKVALDLRTTIKFTRVALQPLITEFSFRAPSLALFAASPATTPATAGGGSSRSGSRVLVQDAALIFSWGWQSSAGYKWVSSLPRPASVPGLQIVEPFKPWRYNTTGCLNNETAPPLQRCYKGESWFVDVVIEAADIDRQTGVTSPLNYNTVIYNTVVTWQAVLPDECMDELDPLQCYLKMKQRNVTLPSTAAAMPASFVGEQQAPAAAPGSAAPTTGLEQHPDRSADLATIIGCTIGGAAALVSTVAGVAVLLRHRRVARAQQKQPQQDGRSAKRKCSQQDTAAAADDLESPVALGSTSTMSASPLSKALGTCGSKASGGITAMNSSSCSRSGSLRNLVNSKSASGLVGGSSAAVSSPMQGRAAGSPLPPSTATSNGGGSGGDGGEQSSSSSGGGGEQQQPSPLRQPTPPPARQTSAVLSAAVAAAVVPATPFRHDLDIHVEVVESSAVASAEPALAPAAGIDSSIAAVYANVFYDGPSTHEERPRSIRTRAAAGAEVQLLPNVLGKGAHGRVMEGRYHGQPVAVKLLLGPAGGDAGGSGTCAEGIEAFIKEVEVLGRIDHPNVVKLLAACVVPPRLALVMELMECSLERLVFGGRRGPPEPQGQLLPLPKLLHIAIQLAQGLSHLHPTVLHRDLPANVLLRGADSDAPEVKITDFGLARIRLHTLPTANPEVGTPGYMAPELYHLGTDTVTHFADMYSFAVLVWVMLTGRQPWQGYGVVAMAYNVSRGARLPLDDLVPERCPPKLARLIRACWDADPRRRPAAAEALKELVLVQEQLLVQKQEPQGPHR</sequence>
<dbReference type="PROSITE" id="PS50011">
    <property type="entry name" value="PROTEIN_KINASE_DOM"/>
    <property type="match status" value="1"/>
</dbReference>
<dbReference type="InterPro" id="IPR011009">
    <property type="entry name" value="Kinase-like_dom_sf"/>
</dbReference>
<dbReference type="Gene3D" id="1.10.510.10">
    <property type="entry name" value="Transferase(Phosphotransferase) domain 1"/>
    <property type="match status" value="1"/>
</dbReference>
<dbReference type="InterPro" id="IPR051681">
    <property type="entry name" value="Ser/Thr_Kinases-Pseudokinases"/>
</dbReference>
<dbReference type="Pfam" id="PF07714">
    <property type="entry name" value="PK_Tyr_Ser-Thr"/>
    <property type="match status" value="1"/>
</dbReference>
<organism evidence="4 5">
    <name type="scientific">Chlamydomonas schloesseri</name>
    <dbReference type="NCBI Taxonomy" id="2026947"/>
    <lineage>
        <taxon>Eukaryota</taxon>
        <taxon>Viridiplantae</taxon>
        <taxon>Chlorophyta</taxon>
        <taxon>core chlorophytes</taxon>
        <taxon>Chlorophyceae</taxon>
        <taxon>CS clade</taxon>
        <taxon>Chlamydomonadales</taxon>
        <taxon>Chlamydomonadaceae</taxon>
        <taxon>Chlamydomonas</taxon>
    </lineage>
</organism>
<comment type="caution">
    <text evidence="4">The sequence shown here is derived from an EMBL/GenBank/DDBJ whole genome shotgun (WGS) entry which is preliminary data.</text>
</comment>
<proteinExistence type="predicted"/>
<feature type="region of interest" description="Disordered" evidence="2">
    <location>
        <begin position="597"/>
        <end position="672"/>
    </location>
</feature>
<evidence type="ECO:0000259" key="3">
    <source>
        <dbReference type="PROSITE" id="PS50011"/>
    </source>
</evidence>
<feature type="compositionally biased region" description="Low complexity" evidence="2">
    <location>
        <begin position="597"/>
        <end position="612"/>
    </location>
</feature>
<feature type="domain" description="Protein kinase" evidence="3">
    <location>
        <begin position="754"/>
        <end position="1028"/>
    </location>
</feature>
<dbReference type="EMBL" id="JAEHOD010000005">
    <property type="protein sequence ID" value="KAG2452695.1"/>
    <property type="molecule type" value="Genomic_DNA"/>
</dbReference>
<dbReference type="PROSITE" id="PS00107">
    <property type="entry name" value="PROTEIN_KINASE_ATP"/>
    <property type="match status" value="1"/>
</dbReference>
<dbReference type="InterPro" id="IPR017441">
    <property type="entry name" value="Protein_kinase_ATP_BS"/>
</dbReference>
<dbReference type="SUPFAM" id="SSF56112">
    <property type="entry name" value="Protein kinase-like (PK-like)"/>
    <property type="match status" value="1"/>
</dbReference>
<dbReference type="InterPro" id="IPR000719">
    <property type="entry name" value="Prot_kinase_dom"/>
</dbReference>
<feature type="region of interest" description="Disordered" evidence="2">
    <location>
        <begin position="515"/>
        <end position="561"/>
    </location>
</feature>
<gene>
    <name evidence="4" type="ORF">HYH02_002927</name>
</gene>
<dbReference type="GO" id="GO:0005524">
    <property type="term" value="F:ATP binding"/>
    <property type="evidence" value="ECO:0007669"/>
    <property type="project" value="UniProtKB-UniRule"/>
</dbReference>
<keyword evidence="5" id="KW-1185">Reference proteome</keyword>
<dbReference type="AlphaFoldDB" id="A0A835WS62"/>
<reference evidence="4" key="1">
    <citation type="journal article" date="2020" name="bioRxiv">
        <title>Comparative genomics of Chlamydomonas.</title>
        <authorList>
            <person name="Craig R.J."/>
            <person name="Hasan A.R."/>
            <person name="Ness R.W."/>
            <person name="Keightley P.D."/>
        </authorList>
    </citation>
    <scope>NUCLEOTIDE SEQUENCE</scope>
    <source>
        <strain evidence="4">CCAP 11/173</strain>
    </source>
</reference>
<dbReference type="OrthoDB" id="4062651at2759"/>